<evidence type="ECO:0000259" key="3">
    <source>
        <dbReference type="PROSITE" id="PS50887"/>
    </source>
</evidence>
<dbReference type="SMART" id="SM00267">
    <property type="entry name" value="GGDEF"/>
    <property type="match status" value="1"/>
</dbReference>
<dbReference type="RefSeq" id="WP_057183254.1">
    <property type="nucleotide sequence ID" value="NZ_BDQM01000027.1"/>
</dbReference>
<dbReference type="Proteomes" id="UP000197068">
    <property type="component" value="Unassembled WGS sequence"/>
</dbReference>
<keyword evidence="2" id="KW-0812">Transmembrane</keyword>
<dbReference type="Pfam" id="PF00990">
    <property type="entry name" value="GGDEF"/>
    <property type="match status" value="1"/>
</dbReference>
<dbReference type="PANTHER" id="PTHR43547:SF2">
    <property type="entry name" value="HYBRID SIGNAL TRANSDUCTION HISTIDINE KINASE C"/>
    <property type="match status" value="1"/>
</dbReference>
<dbReference type="InterPro" id="IPR011123">
    <property type="entry name" value="Y_Y_Y"/>
</dbReference>
<keyword evidence="2" id="KW-1133">Transmembrane helix</keyword>
<reference evidence="4 5" key="1">
    <citation type="submission" date="2017-06" db="EMBL/GenBank/DDBJ databases">
        <title>Whole Genome Sequences of Colwellia marinimaniae MTCD1.</title>
        <authorList>
            <person name="Kusumoto H."/>
            <person name="Inoue M."/>
            <person name="Tanikawa K."/>
            <person name="Maeji H."/>
            <person name="Cameron J.H."/>
            <person name="Bartlett D.H."/>
        </authorList>
    </citation>
    <scope>NUCLEOTIDE SEQUENCE [LARGE SCALE GENOMIC DNA]</scope>
    <source>
        <strain evidence="4 5">MTCD1</strain>
    </source>
</reference>
<keyword evidence="1" id="KW-0597">Phosphoprotein</keyword>
<sequence>MSKKIQFTLPFITLLFVTIFFSSIAFSFDGKPSIRFKHITIEDGLPQNSVHTILQGSTGFLWIGTEEGLVRYDGYSLKVFKHEPNNSHSLSDNDILSLIEDSRGNLWVGTRGGGLNYFNSKTQQFTQYRHQAGDLNSLSHDTVYSLLEDSQGNLWVGTRGGGLNHFNPKTQQFTHYRHQTDDANSLSDDDVFSLLEDSQGNLWVGTRGGGLNYFNPKTQQFTHYRHQAGDANSLSDDDVYSLVEDSQGNLWVGTHGGGLNYFNPKTQQFSHYRHQAGDANSLSDDDVYSIVEDSQGNLWVGTRGGLNHFNPKTQQFTHYRHQAGDANSLSHDDVFSLLEDSQGNLWMGTLGGGLNHFNPKIQQFSHYRHQSDDANSLSDDTVYSLLEDSQGNLWVGTLGGGLNYFNPKTQQFTHYRHQAGDANSLSDDDVFSLLEDNQGNLWVGTRGGLNHFNPKTQQFSQYRHQTGDANSLSHDTVYSLLEDSQGNLWVGTLGGGLNHFNPKTQQFTQYRHQAGDANSLSDDDVFSLLEDSQGNLWVGTYGGGLNHFNPKTQQFTHYRHQSDDANSLSHDSVYSLLEDNQGNLWVGTPGGLNLFNNKTAKFKLFTTENDLANNVIYRIEEDKQGNIWLSTNQGLSRMTLKAKTFRNYDVGDGLQSNEFNSGASFKSKNGELFFGGINGFNRFYPENIIDDKQVPIVLITDMFLLNESVPIVPLVLSNSPTLEQNSETKSLLDSSSSNAVDEVAGFSLTQAIHVTKAITLTYKDNIVAFEFAALHFSNPKKNKFAYQLVGWDKDWVSTDYKNRRATYTNLPNGDYTFRVKASNADGYWNEEGASLNITVLPPPWKTWWAYTFYGLFLLSLVLAFIDSQRKKVIVERVINEQLERKVAERTAELEKVSLTDQLTGAHNRRFFHKHIGKEIAQIKRAYFKPKEGTPPKIGFIMLDMDHFKQVNDVHGHDAGDRVLVQLVKVITDTCRESDWVVRWGGEEFVVIANTVNLQEIQNLAERIRINIEAYSFDIGNGKTLNKTCSIGISSYPFIEQKPEALSWEQTLSFADIALYAVKNNGRNAWISLFEKDITNVDLLIEVTNSIETLIKNGHLSYGTSLQQEVDWS</sequence>
<evidence type="ECO:0000256" key="2">
    <source>
        <dbReference type="SAM" id="Phobius"/>
    </source>
</evidence>
<evidence type="ECO:0000256" key="1">
    <source>
        <dbReference type="ARBA" id="ARBA00022553"/>
    </source>
</evidence>
<accession>A0ABQ0MXT0</accession>
<keyword evidence="5" id="KW-1185">Reference proteome</keyword>
<dbReference type="PANTHER" id="PTHR43547">
    <property type="entry name" value="TWO-COMPONENT HISTIDINE KINASE"/>
    <property type="match status" value="1"/>
</dbReference>
<dbReference type="CDD" id="cd01949">
    <property type="entry name" value="GGDEF"/>
    <property type="match status" value="1"/>
</dbReference>
<dbReference type="NCBIfam" id="TIGR00254">
    <property type="entry name" value="GGDEF"/>
    <property type="match status" value="1"/>
</dbReference>
<dbReference type="Gene3D" id="2.130.10.10">
    <property type="entry name" value="YVTN repeat-like/Quinoprotein amine dehydrogenase"/>
    <property type="match status" value="4"/>
</dbReference>
<dbReference type="InterPro" id="IPR000160">
    <property type="entry name" value="GGDEF_dom"/>
</dbReference>
<dbReference type="InterPro" id="IPR013783">
    <property type="entry name" value="Ig-like_fold"/>
</dbReference>
<evidence type="ECO:0000313" key="5">
    <source>
        <dbReference type="Proteomes" id="UP000197068"/>
    </source>
</evidence>
<proteinExistence type="predicted"/>
<dbReference type="InterPro" id="IPR011110">
    <property type="entry name" value="Reg_prop"/>
</dbReference>
<dbReference type="Gene3D" id="2.60.40.10">
    <property type="entry name" value="Immunoglobulins"/>
    <property type="match status" value="1"/>
</dbReference>
<feature type="transmembrane region" description="Helical" evidence="2">
    <location>
        <begin position="847"/>
        <end position="865"/>
    </location>
</feature>
<protein>
    <submittedName>
        <fullName evidence="4">GGDEF domain-containing protein</fullName>
    </submittedName>
</protein>
<dbReference type="SUPFAM" id="SSF63829">
    <property type="entry name" value="Calcium-dependent phosphotriesterase"/>
    <property type="match status" value="4"/>
</dbReference>
<name>A0ABQ0MXT0_9GAMM</name>
<feature type="domain" description="GGDEF" evidence="3">
    <location>
        <begin position="935"/>
        <end position="1075"/>
    </location>
</feature>
<comment type="caution">
    <text evidence="4">The sequence shown here is derived from an EMBL/GenBank/DDBJ whole genome shotgun (WGS) entry which is preliminary data.</text>
</comment>
<dbReference type="Pfam" id="PF07494">
    <property type="entry name" value="Reg_prop"/>
    <property type="match status" value="13"/>
</dbReference>
<dbReference type="InterPro" id="IPR043128">
    <property type="entry name" value="Rev_trsase/Diguanyl_cyclase"/>
</dbReference>
<dbReference type="InterPro" id="IPR029787">
    <property type="entry name" value="Nucleotide_cyclase"/>
</dbReference>
<organism evidence="4 5">
    <name type="scientific">Colwellia marinimaniae</name>
    <dbReference type="NCBI Taxonomy" id="1513592"/>
    <lineage>
        <taxon>Bacteria</taxon>
        <taxon>Pseudomonadati</taxon>
        <taxon>Pseudomonadota</taxon>
        <taxon>Gammaproteobacteria</taxon>
        <taxon>Alteromonadales</taxon>
        <taxon>Colwelliaceae</taxon>
        <taxon>Colwellia</taxon>
    </lineage>
</organism>
<gene>
    <name evidence="4" type="ORF">MTCD1_02811</name>
</gene>
<dbReference type="EMBL" id="BDQM01000027">
    <property type="protein sequence ID" value="GAW97185.1"/>
    <property type="molecule type" value="Genomic_DNA"/>
</dbReference>
<keyword evidence="2" id="KW-0472">Membrane</keyword>
<dbReference type="SUPFAM" id="SSF55073">
    <property type="entry name" value="Nucleotide cyclase"/>
    <property type="match status" value="1"/>
</dbReference>
<dbReference type="PROSITE" id="PS50887">
    <property type="entry name" value="GGDEF"/>
    <property type="match status" value="1"/>
</dbReference>
<evidence type="ECO:0000313" key="4">
    <source>
        <dbReference type="EMBL" id="GAW97185.1"/>
    </source>
</evidence>
<dbReference type="InterPro" id="IPR015943">
    <property type="entry name" value="WD40/YVTN_repeat-like_dom_sf"/>
</dbReference>
<dbReference type="Pfam" id="PF07495">
    <property type="entry name" value="Y_Y_Y"/>
    <property type="match status" value="1"/>
</dbReference>
<dbReference type="Gene3D" id="3.30.70.270">
    <property type="match status" value="1"/>
</dbReference>